<evidence type="ECO:0000256" key="16">
    <source>
        <dbReference type="ARBA" id="ARBA00066974"/>
    </source>
</evidence>
<dbReference type="STRING" id="63737.Npun_R3430"/>
<dbReference type="InterPro" id="IPR020806">
    <property type="entry name" value="PKS_PP-bd"/>
</dbReference>
<dbReference type="SUPFAM" id="SSF52151">
    <property type="entry name" value="FabD/lysophospholipase-like"/>
    <property type="match status" value="1"/>
</dbReference>
<dbReference type="Pfam" id="PF00109">
    <property type="entry name" value="ketoacyl-synt"/>
    <property type="match status" value="1"/>
</dbReference>
<dbReference type="eggNOG" id="COG3321">
    <property type="taxonomic scope" value="Bacteria"/>
</dbReference>
<dbReference type="InterPro" id="IPR018201">
    <property type="entry name" value="Ketoacyl_synth_AS"/>
</dbReference>
<comment type="function">
    <text evidence="15">Part of the PpsABCDE complex involved in the biosynthesis of the lipid core common to phthiocerols and phenolphthiocerols by successive additions of malonyl-CoA or methylmalonyl-CoA extender units. PpsA can accept as substrate the activated forms of either icosanoyl (C20), docosanoyl (C22) or lignoceroyl (C24) groups from FadD26, or a (4-hydroxyphenyl)-C17 or (4-hydroxyphenyl)-C19 fatty acyl from FadD29. PpsA initiates the biosynthesis and extends its substrate using a malonyl-CoA extender unit. The PpsB and PpsC proteins add the second and third malonyl-CoA extender units. PpsD adds an (R)-methylmalonyl unit and PpsE adds a second (R)-methylmalonyl unit. The incorporation of the methylmalonyl units results in formation of two branched methyl groups in the elongated product.</text>
</comment>
<dbReference type="Gene3D" id="3.40.50.720">
    <property type="entry name" value="NAD(P)-binding Rossmann-like Domain"/>
    <property type="match status" value="1"/>
</dbReference>
<dbReference type="FunFam" id="3.40.366.10:FF:000002">
    <property type="entry name" value="Probable polyketide synthase 2"/>
    <property type="match status" value="1"/>
</dbReference>
<evidence type="ECO:0000256" key="12">
    <source>
        <dbReference type="ARBA" id="ARBA00051971"/>
    </source>
</evidence>
<evidence type="ECO:0000256" key="8">
    <source>
        <dbReference type="ARBA" id="ARBA00023002"/>
    </source>
</evidence>
<dbReference type="InterPro" id="IPR013217">
    <property type="entry name" value="Methyltransf_12"/>
</dbReference>
<evidence type="ECO:0000256" key="4">
    <source>
        <dbReference type="ARBA" id="ARBA00022553"/>
    </source>
</evidence>
<dbReference type="Gene3D" id="3.40.366.10">
    <property type="entry name" value="Malonyl-Coenzyme A Acyl Carrier Protein, domain 2"/>
    <property type="match status" value="1"/>
</dbReference>
<keyword evidence="9" id="KW-0443">Lipid metabolism</keyword>
<comment type="cofactor">
    <cofactor evidence="1">
        <name>NADP(+)</name>
        <dbReference type="ChEBI" id="CHEBI:58349"/>
    </cofactor>
</comment>
<evidence type="ECO:0000256" key="5">
    <source>
        <dbReference type="ARBA" id="ARBA00022679"/>
    </source>
</evidence>
<evidence type="ECO:0000256" key="3">
    <source>
        <dbReference type="ARBA" id="ARBA00022450"/>
    </source>
</evidence>
<name>B2J0Z0_NOSP7</name>
<dbReference type="SUPFAM" id="SSF55048">
    <property type="entry name" value="Probable ACP-binding domain of malonyl-CoA ACP transacylase"/>
    <property type="match status" value="1"/>
</dbReference>
<evidence type="ECO:0000259" key="22">
    <source>
        <dbReference type="PROSITE" id="PS52004"/>
    </source>
</evidence>
<dbReference type="SMART" id="SM00825">
    <property type="entry name" value="PKS_KS"/>
    <property type="match status" value="1"/>
</dbReference>
<dbReference type="OrthoDB" id="499075at2"/>
<dbReference type="GO" id="GO:0016853">
    <property type="term" value="F:isomerase activity"/>
    <property type="evidence" value="ECO:0007669"/>
    <property type="project" value="UniProtKB-KW"/>
</dbReference>
<dbReference type="InterPro" id="IPR016036">
    <property type="entry name" value="Malonyl_transacylase_ACP-bd"/>
</dbReference>
<comment type="catalytic activity">
    <reaction evidence="11">
        <text>17-(4-hydroxyphenyl)heptadecanoyl-[(phenol)carboxyphthiodiolenone synthase] + 2 (S)-methylmalonyl-CoA + 3 malonyl-CoA + 5 NADPH + 10 H(+) = C35-(phenol)carboxyphthiodiolenone-[(phenol)carboxyphthiodiolenone synthase] + 5 CO2 + 5 NADP(+) + 5 CoA + 2 H2O</text>
        <dbReference type="Rhea" id="RHEA:57756"/>
        <dbReference type="Rhea" id="RHEA-COMP:14272"/>
        <dbReference type="Rhea" id="RHEA-COMP:14989"/>
        <dbReference type="ChEBI" id="CHEBI:15377"/>
        <dbReference type="ChEBI" id="CHEBI:15378"/>
        <dbReference type="ChEBI" id="CHEBI:16526"/>
        <dbReference type="ChEBI" id="CHEBI:57287"/>
        <dbReference type="ChEBI" id="CHEBI:57327"/>
        <dbReference type="ChEBI" id="CHEBI:57384"/>
        <dbReference type="ChEBI" id="CHEBI:57783"/>
        <dbReference type="ChEBI" id="CHEBI:58349"/>
        <dbReference type="ChEBI" id="CHEBI:133300"/>
        <dbReference type="ChEBI" id="CHEBI:142259"/>
        <dbReference type="EC" id="2.3.1.292"/>
    </reaction>
</comment>
<keyword evidence="5 23" id="KW-0808">Transferase</keyword>
<dbReference type="InterPro" id="IPR057326">
    <property type="entry name" value="KR_dom"/>
</dbReference>
<feature type="domain" description="Ketosynthase family 3 (KS3)" evidence="22">
    <location>
        <begin position="12"/>
        <end position="438"/>
    </location>
</feature>
<evidence type="ECO:0000256" key="6">
    <source>
        <dbReference type="ARBA" id="ARBA00022832"/>
    </source>
</evidence>
<keyword evidence="8" id="KW-0560">Oxidoreductase</keyword>
<dbReference type="PANTHER" id="PTHR43775:SF51">
    <property type="entry name" value="INACTIVE PHENOLPHTHIOCEROL SYNTHESIS POLYKETIDE SYNTHASE TYPE I PKS1-RELATED"/>
    <property type="match status" value="1"/>
</dbReference>
<comment type="catalytic activity">
    <reaction evidence="12">
        <text>19-(4-hydroxyphenyl)nonadecanoyl-[(phenol)carboxyphthiodiolenone synthase] + 2 (S)-methylmalonyl-CoA + 3 malonyl-CoA + 5 NADPH + 10 H(+) = C37-(phenol)carboxyphthiodiolenone-[(phenol)carboxyphthiodiolenone synthase] + 5 CO2 + 5 NADP(+) + 5 CoA + 2 H2O</text>
        <dbReference type="Rhea" id="RHEA:57760"/>
        <dbReference type="Rhea" id="RHEA-COMP:14273"/>
        <dbReference type="Rhea" id="RHEA-COMP:14990"/>
        <dbReference type="ChEBI" id="CHEBI:15377"/>
        <dbReference type="ChEBI" id="CHEBI:15378"/>
        <dbReference type="ChEBI" id="CHEBI:16526"/>
        <dbReference type="ChEBI" id="CHEBI:57287"/>
        <dbReference type="ChEBI" id="CHEBI:57327"/>
        <dbReference type="ChEBI" id="CHEBI:57384"/>
        <dbReference type="ChEBI" id="CHEBI:57783"/>
        <dbReference type="ChEBI" id="CHEBI:58349"/>
        <dbReference type="ChEBI" id="CHEBI:133301"/>
        <dbReference type="ChEBI" id="CHEBI:142260"/>
        <dbReference type="EC" id="2.3.1.292"/>
    </reaction>
</comment>
<dbReference type="InterPro" id="IPR013968">
    <property type="entry name" value="PKS_KR"/>
</dbReference>
<dbReference type="Gene3D" id="1.10.1200.10">
    <property type="entry name" value="ACP-like"/>
    <property type="match status" value="1"/>
</dbReference>
<keyword evidence="23" id="KW-0413">Isomerase</keyword>
<keyword evidence="3" id="KW-0596">Phosphopantetheine</keyword>
<dbReference type="SMART" id="SM00827">
    <property type="entry name" value="PKS_AT"/>
    <property type="match status" value="1"/>
</dbReference>
<dbReference type="FunFam" id="3.40.47.10:FF:000042">
    <property type="entry name" value="Polyketide synthase Pks13"/>
    <property type="match status" value="1"/>
</dbReference>
<dbReference type="EC" id="2.3.1.292" evidence="16"/>
<dbReference type="Gene3D" id="3.40.50.150">
    <property type="entry name" value="Vaccinia Virus protein VP39"/>
    <property type="match status" value="1"/>
</dbReference>
<comment type="catalytic activity">
    <reaction evidence="13">
        <text>docosanoyl-[(phenol)carboxyphthiodiolenone synthase] + 2 (S)-methylmalonyl-CoA + 3 malonyl-CoA + 5 NADPH + 10 H(+) = C34-carboxyphthiodiolenone-[(phenol)carboxyphthiodiolenone synthase] + 5 CO2 + 5 NADP(+) + 5 CoA + 2 H2O</text>
        <dbReference type="Rhea" id="RHEA:57752"/>
        <dbReference type="Rhea" id="RHEA-COMP:14987"/>
        <dbReference type="Rhea" id="RHEA-COMP:14988"/>
        <dbReference type="ChEBI" id="CHEBI:15377"/>
        <dbReference type="ChEBI" id="CHEBI:15378"/>
        <dbReference type="ChEBI" id="CHEBI:16526"/>
        <dbReference type="ChEBI" id="CHEBI:57287"/>
        <dbReference type="ChEBI" id="CHEBI:57327"/>
        <dbReference type="ChEBI" id="CHEBI:57384"/>
        <dbReference type="ChEBI" id="CHEBI:57783"/>
        <dbReference type="ChEBI" id="CHEBI:58349"/>
        <dbReference type="ChEBI" id="CHEBI:142237"/>
        <dbReference type="ChEBI" id="CHEBI:142238"/>
        <dbReference type="EC" id="2.3.1.292"/>
    </reaction>
</comment>
<dbReference type="InterPro" id="IPR001227">
    <property type="entry name" value="Ac_transferase_dom_sf"/>
</dbReference>
<dbReference type="InterPro" id="IPR020841">
    <property type="entry name" value="PKS_Beta-ketoAc_synthase_dom"/>
</dbReference>
<feature type="domain" description="Carrier" evidence="21">
    <location>
        <begin position="1852"/>
        <end position="1927"/>
    </location>
</feature>
<dbReference type="InterPro" id="IPR049490">
    <property type="entry name" value="C883_1060-like_KR_N"/>
</dbReference>
<organism evidence="23 24">
    <name type="scientific">Nostoc punctiforme (strain ATCC 29133 / PCC 73102)</name>
    <dbReference type="NCBI Taxonomy" id="63737"/>
    <lineage>
        <taxon>Bacteria</taxon>
        <taxon>Bacillati</taxon>
        <taxon>Cyanobacteriota</taxon>
        <taxon>Cyanophyceae</taxon>
        <taxon>Nostocales</taxon>
        <taxon>Nostocaceae</taxon>
        <taxon>Nostoc</taxon>
    </lineage>
</organism>
<evidence type="ECO:0000256" key="20">
    <source>
        <dbReference type="ARBA" id="ARBA00084020"/>
    </source>
</evidence>
<dbReference type="GO" id="GO:0031177">
    <property type="term" value="F:phosphopantetheine binding"/>
    <property type="evidence" value="ECO:0007669"/>
    <property type="project" value="InterPro"/>
</dbReference>
<dbReference type="Gene3D" id="3.30.70.3290">
    <property type="match status" value="1"/>
</dbReference>
<evidence type="ECO:0000256" key="13">
    <source>
        <dbReference type="ARBA" id="ARBA00052119"/>
    </source>
</evidence>
<dbReference type="CDD" id="cd08953">
    <property type="entry name" value="KR_2_SDR_x"/>
    <property type="match status" value="1"/>
</dbReference>
<dbReference type="Pfam" id="PF22621">
    <property type="entry name" value="CurL-like_PKS_C"/>
    <property type="match status" value="1"/>
</dbReference>
<dbReference type="InterPro" id="IPR014031">
    <property type="entry name" value="Ketoacyl_synth_C"/>
</dbReference>
<dbReference type="SUPFAM" id="SSF51735">
    <property type="entry name" value="NAD(P)-binding Rossmann-fold domains"/>
    <property type="match status" value="2"/>
</dbReference>
<dbReference type="eggNOG" id="COG2226">
    <property type="taxonomic scope" value="Bacteria"/>
</dbReference>
<dbReference type="InterPro" id="IPR036291">
    <property type="entry name" value="NAD(P)-bd_dom_sf"/>
</dbReference>
<dbReference type="Gene3D" id="3.30.70.250">
    <property type="entry name" value="Malonyl-CoA ACP transacylase, ACP-binding"/>
    <property type="match status" value="1"/>
</dbReference>
<dbReference type="eggNOG" id="COG4221">
    <property type="taxonomic scope" value="Bacteria"/>
</dbReference>
<evidence type="ECO:0000256" key="18">
    <source>
        <dbReference type="ARBA" id="ARBA00075053"/>
    </source>
</evidence>
<dbReference type="PROSITE" id="PS00606">
    <property type="entry name" value="KS3_1"/>
    <property type="match status" value="1"/>
</dbReference>
<sequence length="1959" mass="216346">MNDSIASTPKTGSEIAIIGIAGKFPGAKNTDEFWQNLQRGVESISVFTDEELLASGIDAATLKNPKFVKARAVLEDVELFDASFFGFNPREADITDPQHRLFLECAYIALEDAGYDSENYQGSIGVYAGASFSGYLLNVYLNEDIIKSIDYHQLAIAGDKDYLTTRVSYKLNLEGPSYTVQTACSTSLVAVHLAAQSLLNGECDMALAGGVSINSSGKTGYLYKEGGIGSPDGHCRAFDAQAQGTVGGEGVGIVVLKRLDDALADGDTIHAIIKGSAVNNDGSFKVSYTAPRIDGQAKVIRTAQVVAEVEPETITYIEAHGTGTSLGDPIEIAALTQAFRATTEKKGFCAIGSVKTNIGHLDAAAGVTGLIKTVLALKHQQIPPSLHFQQPNPQIDFANSPFYVNTTLTEWTTNGIPRRAGVSSFGIGGTNAHVILEEAPAKEQGSRGAGEQGRKYHLLVLSAKTESALETATANLANHLKQHPNLNLADVAHTLGIGRRAFDHRRIVVCQDMNDAVKVLSTSDSQRVFTHYQQPCHRPVVFMFSGQGTQYVNMARELYGSEPIFTLTVDSCCELLQPHLGFDLRHVLYPDEAQNAKATLELQQTSVAQPALFVIEYALAQLWMAWGVQPEAMIGHSIGEYVAATLAGVFSLEDALMLVAIRGRLIQQLPTGEMLSVQLPEQEVQPLLDSQLSLAASNGPSYCVVSGATEAINRLQQQLEAKGVACRKLHTSHAFHSQMMEPILQPFTQQLQKLQLHPPTIEFVSNVSGTWITVAQATDPNYWVKHLRQTVRFSEGMTELFKIQERIFLEVGPGRTLSTFAKQHHQEKLVVLTSIRHPQEQQSDVAFLLNSLGQLWLFGVKVDWSGFYANEQRHHIPLPTYPFERQRYWIELQKQPHLGGQSQPKATATELGKSLVEVCRVKARASIATLDAPTYLLNKQYLDRLCTAYINLALQRLGAFNNSNEQYSSKELCEQFQIIPRYRQLLYRFLDVLVEQGHLKQEKDLFTNLVPCSIDSINTLVEEVKIRYVDTLHELNIVRECGENLPNVLIGEKEPLELFFAVKDHKPKPEANSELPLNTHLQGIIRTGMEQVVKSLPSDVNLRILEIGGGQGIATAELLPVLPSERTNYTFTDVGGLFLNQAKQQFSAYPFVEYHFLDIEKPPTAQGFNSHSFDVVVAVNVLHVTQNITKTLEHVRSLLAPGGFLLLWEITQPQLNFDITDGLLMNPLEDEGRNRGNPFLSQEQWQDALRSHGFVEVAAVSETEAFGEQILVAQTAVSVTDSAPTAFTVTKQKAPKEQYQDLLSKKPDIADWFYIPSWKRTMPPQPFQPGFGITQPGCWLVFVDEFGLGERLVKQLVLENQDVITVKVGEQFQQSSEYSQYTYTINPEKEDDYNTLLKGLRTLGKIPRRIVHLWSVTSNSYTNSAIEALGWSSLLFLGQAMSDDKALRVYAENNQTDAVEIAIVSNNLQEVTGSEMLCPEKALVLGACKVMPLEYANINCRSIDVVIPESESGEEQLIKALIAELTTYTSDQVIAYRGRNRWVQDFEPVQLHGTVAGNLLREQGVYLITGGLGGVGLLLAEYLAQTVQAKLILLGRSAFPDQDKWSEWLSTHDRHDSISQKIQKLQAMKTLGAEVMVVSTDVTNLEQMSAVLKKANQRFGEIHGVIHAAAVYGGGMMQLATKETVASAIAPKVQGTRVLETLFQESKLDFFVLCSSLSSFAGTSGMVDYTAANAFLDSFAQYSAAKYGTWKFIKSINWDRWNNVGMAVPVEARHQQITGKELIAGMTAFEGIEAFKRILCSSTVPQVIISTQDFLSLIKPKESVESLEEKLAQLSQYKSTHPRPNLANTYVAPNNEIERNLADIWQQILGIEKVGIHDNFFELGGDSLFATQLVSQLCKVFQIELSYKGFFNGPTVADLAEVIVQKMAEQTNSEELAKALADIEQLSENEVYAIITSQN</sequence>
<keyword evidence="6" id="KW-0276">Fatty acid metabolism</keyword>
<evidence type="ECO:0000256" key="11">
    <source>
        <dbReference type="ARBA" id="ARBA00050973"/>
    </source>
</evidence>
<evidence type="ECO:0000256" key="14">
    <source>
        <dbReference type="ARBA" id="ARBA00052745"/>
    </source>
</evidence>
<comment type="catalytic activity">
    <reaction evidence="14">
        <text>icosanoyl-[(phenol)carboxyphthiodiolenone synthase] + 2 (S)-methylmalonyl-CoA + 3 malonyl-CoA + 5 NADPH + 10 H(+) = C32-carboxyphthiodiolenone-[(phenol)carboxyphthiodiolenone synthase] + 5 CO2 + 5 NADP(+) + 5 CoA + 2 H2O</text>
        <dbReference type="Rhea" id="RHEA:57748"/>
        <dbReference type="Rhea" id="RHEA-COMP:14985"/>
        <dbReference type="Rhea" id="RHEA-COMP:14986"/>
        <dbReference type="ChEBI" id="CHEBI:15377"/>
        <dbReference type="ChEBI" id="CHEBI:15378"/>
        <dbReference type="ChEBI" id="CHEBI:16526"/>
        <dbReference type="ChEBI" id="CHEBI:57287"/>
        <dbReference type="ChEBI" id="CHEBI:57327"/>
        <dbReference type="ChEBI" id="CHEBI:57384"/>
        <dbReference type="ChEBI" id="CHEBI:57783"/>
        <dbReference type="ChEBI" id="CHEBI:58349"/>
        <dbReference type="ChEBI" id="CHEBI:87848"/>
        <dbReference type="ChEBI" id="CHEBI:142236"/>
        <dbReference type="EC" id="2.3.1.292"/>
    </reaction>
</comment>
<dbReference type="FunFam" id="1.10.1200.10:FF:000005">
    <property type="entry name" value="Nonribosomal peptide synthetase 1"/>
    <property type="match status" value="1"/>
</dbReference>
<keyword evidence="4" id="KW-0597">Phosphoprotein</keyword>
<evidence type="ECO:0000256" key="1">
    <source>
        <dbReference type="ARBA" id="ARBA00001937"/>
    </source>
</evidence>
<dbReference type="RefSeq" id="WP_012409815.1">
    <property type="nucleotide sequence ID" value="NC_010628.1"/>
</dbReference>
<evidence type="ECO:0000256" key="7">
    <source>
        <dbReference type="ARBA" id="ARBA00022857"/>
    </source>
</evidence>
<keyword evidence="10" id="KW-0511">Multifunctional enzyme</keyword>
<dbReference type="InterPro" id="IPR036736">
    <property type="entry name" value="ACP-like_sf"/>
</dbReference>
<evidence type="ECO:0000256" key="10">
    <source>
        <dbReference type="ARBA" id="ARBA00023268"/>
    </source>
</evidence>
<reference evidence="24" key="1">
    <citation type="submission" date="2008-04" db="EMBL/GenBank/DDBJ databases">
        <title>Complete sequence of chromosome of Nostoc punctiforme ATCC 29133.</title>
        <authorList>
            <consortium name="US DOE Joint Genome Institute"/>
            <person name="Copeland A."/>
            <person name="Lucas S."/>
            <person name="Lapidus A."/>
            <person name="Glavina del Rio T."/>
            <person name="Dalin E."/>
            <person name="Tice H."/>
            <person name="Pitluck S."/>
            <person name="Chain P."/>
            <person name="Malfatti S."/>
            <person name="Shin M."/>
            <person name="Vergez L."/>
            <person name="Schmutz J."/>
            <person name="Larimer F."/>
            <person name="Land M."/>
            <person name="Hauser L."/>
            <person name="Kyrpides N."/>
            <person name="Kim E."/>
            <person name="Meeks J.C."/>
            <person name="Elhai J."/>
            <person name="Campbell E.L."/>
            <person name="Thiel T."/>
            <person name="Longmire J."/>
            <person name="Potts M."/>
            <person name="Atlas R."/>
        </authorList>
    </citation>
    <scope>NUCLEOTIDE SEQUENCE [LARGE SCALE GENOMIC DNA]</scope>
    <source>
        <strain evidence="24">ATCC 29133 / PCC 73102</strain>
    </source>
</reference>
<dbReference type="Pfam" id="PF08659">
    <property type="entry name" value="KR"/>
    <property type="match status" value="1"/>
</dbReference>
<dbReference type="SUPFAM" id="SSF47336">
    <property type="entry name" value="ACP-like"/>
    <property type="match status" value="1"/>
</dbReference>
<dbReference type="InterPro" id="IPR014043">
    <property type="entry name" value="Acyl_transferase_dom"/>
</dbReference>
<dbReference type="InterPro" id="IPR029063">
    <property type="entry name" value="SAM-dependent_MTases_sf"/>
</dbReference>
<evidence type="ECO:0000313" key="24">
    <source>
        <dbReference type="Proteomes" id="UP000001191"/>
    </source>
</evidence>
<protein>
    <recommendedName>
        <fullName evidence="17">Phenolphthiocerol/phthiocerol polyketide synthase subunit E</fullName>
        <ecNumber evidence="16">2.3.1.292</ecNumber>
    </recommendedName>
    <alternativeName>
        <fullName evidence="19">(Phenol)carboxyphthiodiolenone synthase subunit E</fullName>
    </alternativeName>
    <alternativeName>
        <fullName evidence="20">Beta-ketoacyl-acyl-carrier-protein synthase I</fullName>
    </alternativeName>
    <alternativeName>
        <fullName evidence="18">Phthiocerol synthesis polyketide synthase type I PpsE</fullName>
    </alternativeName>
</protein>
<keyword evidence="7" id="KW-0521">NADP</keyword>
<dbReference type="GO" id="GO:0016491">
    <property type="term" value="F:oxidoreductase activity"/>
    <property type="evidence" value="ECO:0007669"/>
    <property type="project" value="UniProtKB-KW"/>
</dbReference>
<keyword evidence="24" id="KW-1185">Reference proteome</keyword>
<evidence type="ECO:0000256" key="17">
    <source>
        <dbReference type="ARBA" id="ARBA00073623"/>
    </source>
</evidence>
<evidence type="ECO:0000256" key="9">
    <source>
        <dbReference type="ARBA" id="ARBA00023098"/>
    </source>
</evidence>
<dbReference type="Proteomes" id="UP000001191">
    <property type="component" value="Chromosome"/>
</dbReference>
<dbReference type="Pfam" id="PF08242">
    <property type="entry name" value="Methyltransf_12"/>
    <property type="match status" value="1"/>
</dbReference>
<dbReference type="EnsemblBacteria" id="ACC81841">
    <property type="protein sequence ID" value="ACC81841"/>
    <property type="gene ID" value="Npun_R3430"/>
</dbReference>
<dbReference type="Pfam" id="PF00698">
    <property type="entry name" value="Acyl_transf_1"/>
    <property type="match status" value="1"/>
</dbReference>
<dbReference type="InterPro" id="IPR016039">
    <property type="entry name" value="Thiolase-like"/>
</dbReference>
<gene>
    <name evidence="23" type="ordered locus">Npun_R3430</name>
</gene>
<comment type="cofactor">
    <cofactor evidence="2">
        <name>pantetheine 4'-phosphate</name>
        <dbReference type="ChEBI" id="CHEBI:47942"/>
    </cofactor>
</comment>
<evidence type="ECO:0000313" key="23">
    <source>
        <dbReference type="EMBL" id="ACC81841.1"/>
    </source>
</evidence>
<evidence type="ECO:0000259" key="21">
    <source>
        <dbReference type="PROSITE" id="PS50075"/>
    </source>
</evidence>
<dbReference type="GO" id="GO:0034081">
    <property type="term" value="C:polyketide synthase complex"/>
    <property type="evidence" value="ECO:0007669"/>
    <property type="project" value="UniProtKB-ARBA"/>
</dbReference>
<dbReference type="SUPFAM" id="SSF53901">
    <property type="entry name" value="Thiolase-like"/>
    <property type="match status" value="1"/>
</dbReference>
<dbReference type="Pfam" id="PF02801">
    <property type="entry name" value="Ketoacyl-synt_C"/>
    <property type="match status" value="1"/>
</dbReference>
<evidence type="ECO:0000256" key="15">
    <source>
        <dbReference type="ARBA" id="ARBA00058455"/>
    </source>
</evidence>
<dbReference type="SMART" id="SM00823">
    <property type="entry name" value="PKS_PP"/>
    <property type="match status" value="1"/>
</dbReference>
<dbReference type="PhylomeDB" id="B2J0Z0"/>
<dbReference type="SMART" id="SM00822">
    <property type="entry name" value="PKS_KR"/>
    <property type="match status" value="1"/>
</dbReference>
<dbReference type="InterPro" id="IPR009081">
    <property type="entry name" value="PP-bd_ACP"/>
</dbReference>
<dbReference type="PROSITE" id="PS52004">
    <property type="entry name" value="KS3_2"/>
    <property type="match status" value="1"/>
</dbReference>
<keyword evidence="23" id="KW-0012">Acyltransferase</keyword>
<dbReference type="Pfam" id="PF00550">
    <property type="entry name" value="PP-binding"/>
    <property type="match status" value="1"/>
</dbReference>
<evidence type="ECO:0000256" key="19">
    <source>
        <dbReference type="ARBA" id="ARBA00078169"/>
    </source>
</evidence>
<dbReference type="Pfam" id="PF21394">
    <property type="entry name" value="Beta-ketacyl_N"/>
    <property type="match status" value="1"/>
</dbReference>
<dbReference type="EMBL" id="CP001037">
    <property type="protein sequence ID" value="ACC81841.1"/>
    <property type="molecule type" value="Genomic_DNA"/>
</dbReference>
<dbReference type="GO" id="GO:0006633">
    <property type="term" value="P:fatty acid biosynthetic process"/>
    <property type="evidence" value="ECO:0007669"/>
    <property type="project" value="InterPro"/>
</dbReference>
<accession>B2J0Z0</accession>
<dbReference type="GO" id="GO:0004315">
    <property type="term" value="F:3-oxoacyl-[acyl-carrier-protein] synthase activity"/>
    <property type="evidence" value="ECO:0007669"/>
    <property type="project" value="InterPro"/>
</dbReference>
<proteinExistence type="predicted"/>
<dbReference type="CDD" id="cd00833">
    <property type="entry name" value="PKS"/>
    <property type="match status" value="1"/>
</dbReference>
<dbReference type="PROSITE" id="PS50075">
    <property type="entry name" value="CARRIER"/>
    <property type="match status" value="1"/>
</dbReference>
<dbReference type="HOGENOM" id="CLU_000022_35_4_3"/>
<evidence type="ECO:0000256" key="2">
    <source>
        <dbReference type="ARBA" id="ARBA00001957"/>
    </source>
</evidence>
<dbReference type="InterPro" id="IPR050091">
    <property type="entry name" value="PKS_NRPS_Biosynth_Enz"/>
</dbReference>
<dbReference type="GO" id="GO:0004312">
    <property type="term" value="F:fatty acid synthase activity"/>
    <property type="evidence" value="ECO:0007669"/>
    <property type="project" value="TreeGrafter"/>
</dbReference>
<reference evidence="23 24" key="2">
    <citation type="journal article" date="2013" name="Plant Physiol.">
        <title>A Nostoc punctiforme Sugar Transporter Necessary to Establish a Cyanobacterium-Plant Symbiosis.</title>
        <authorList>
            <person name="Ekman M."/>
            <person name="Picossi S."/>
            <person name="Campbell E.L."/>
            <person name="Meeks J.C."/>
            <person name="Flores E."/>
        </authorList>
    </citation>
    <scope>NUCLEOTIDE SEQUENCE [LARGE SCALE GENOMIC DNA]</scope>
    <source>
        <strain evidence="24">ATCC 29133 / PCC 73102</strain>
    </source>
</reference>
<dbReference type="InterPro" id="IPR014030">
    <property type="entry name" value="Ketoacyl_synth_N"/>
</dbReference>
<dbReference type="Gene3D" id="3.40.47.10">
    <property type="match status" value="1"/>
</dbReference>
<dbReference type="PANTHER" id="PTHR43775">
    <property type="entry name" value="FATTY ACID SYNTHASE"/>
    <property type="match status" value="1"/>
</dbReference>
<dbReference type="KEGG" id="npu:Npun_R3430"/>
<dbReference type="SUPFAM" id="SSF53335">
    <property type="entry name" value="S-adenosyl-L-methionine-dependent methyltransferases"/>
    <property type="match status" value="1"/>
</dbReference>
<dbReference type="InterPro" id="IPR016035">
    <property type="entry name" value="Acyl_Trfase/lysoPLipase"/>
</dbReference>